<keyword evidence="5 8" id="KW-0812">Transmembrane</keyword>
<evidence type="ECO:0000259" key="9">
    <source>
        <dbReference type="PROSITE" id="PS50928"/>
    </source>
</evidence>
<dbReference type="GO" id="GO:0005886">
    <property type="term" value="C:plasma membrane"/>
    <property type="evidence" value="ECO:0007669"/>
    <property type="project" value="UniProtKB-SubCell"/>
</dbReference>
<dbReference type="EMBL" id="QZJZ01000054">
    <property type="protein sequence ID" value="RJP59188.1"/>
    <property type="molecule type" value="Genomic_DNA"/>
</dbReference>
<dbReference type="InterPro" id="IPR000515">
    <property type="entry name" value="MetI-like"/>
</dbReference>
<evidence type="ECO:0000256" key="5">
    <source>
        <dbReference type="ARBA" id="ARBA00022692"/>
    </source>
</evidence>
<dbReference type="AlphaFoldDB" id="A0A3A4RA44"/>
<evidence type="ECO:0000256" key="7">
    <source>
        <dbReference type="ARBA" id="ARBA00023136"/>
    </source>
</evidence>
<evidence type="ECO:0000256" key="3">
    <source>
        <dbReference type="ARBA" id="ARBA00022448"/>
    </source>
</evidence>
<feature type="transmembrane region" description="Helical" evidence="8">
    <location>
        <begin position="12"/>
        <end position="32"/>
    </location>
</feature>
<feature type="transmembrane region" description="Helical" evidence="8">
    <location>
        <begin position="207"/>
        <end position="233"/>
    </location>
</feature>
<dbReference type="InterPro" id="IPR035906">
    <property type="entry name" value="MetI-like_sf"/>
</dbReference>
<keyword evidence="6 8" id="KW-1133">Transmembrane helix</keyword>
<comment type="similarity">
    <text evidence="8">Belongs to the binding-protein-dependent transport system permease family.</text>
</comment>
<evidence type="ECO:0000256" key="1">
    <source>
        <dbReference type="ARBA" id="ARBA00004651"/>
    </source>
</evidence>
<dbReference type="PANTHER" id="PTHR43744">
    <property type="entry name" value="ABC TRANSPORTER PERMEASE PROTEIN MG189-RELATED-RELATED"/>
    <property type="match status" value="1"/>
</dbReference>
<evidence type="ECO:0000256" key="2">
    <source>
        <dbReference type="ARBA" id="ARBA00020515"/>
    </source>
</evidence>
<sequence length="413" mass="46569">MKDRSGPIVKWLLFILILPPLFSVLLPFYMIIRIAIMPEGLTASENGAMVIWTEHDPISQYQWRSKNGMIHQAGDTSLINVTWQGIDTENPVTLSYPFHQNLDNFTSLEIIYKSNAPSFTMGFSDRQGKTTSSTIKNDQQGDWVTSRIALKSIDFSRINLQNLNSVVITIDQPAGGTIQIKKIKCLYKSITLANFKNVMLSASFGRYLLNSVFVSLLIMLGNIILSTMAGFAFAWRSFPLRKTLYISMIAMIMIPMQVLMIPTFILIQELEWLNTYKALIIPFLIYPINIFLMRQYISKIPTAFAEVALVDGASYFTIFFRIILPICKPAIAIVGINTFVNSWNSFLYPFILTNTAEMRTLPVGLALYIGLFDVDWANLMSASSLSAIPVILVFLFFQKQIIAGMLSGTTHNL</sequence>
<feature type="domain" description="ABC transmembrane type-1" evidence="9">
    <location>
        <begin position="208"/>
        <end position="397"/>
    </location>
</feature>
<keyword evidence="4" id="KW-1003">Cell membrane</keyword>
<dbReference type="CDD" id="cd06261">
    <property type="entry name" value="TM_PBP2"/>
    <property type="match status" value="1"/>
</dbReference>
<dbReference type="PANTHER" id="PTHR43744:SF8">
    <property type="entry name" value="SN-GLYCEROL-3-PHOSPHATE TRANSPORT SYSTEM PERMEASE PROTEIN UGPE"/>
    <property type="match status" value="1"/>
</dbReference>
<dbReference type="Pfam" id="PF00528">
    <property type="entry name" value="BPD_transp_1"/>
    <property type="match status" value="1"/>
</dbReference>
<evidence type="ECO:0000313" key="11">
    <source>
        <dbReference type="Proteomes" id="UP000266426"/>
    </source>
</evidence>
<keyword evidence="7 8" id="KW-0472">Membrane</keyword>
<organism evidence="10 11">
    <name type="scientific">Candidatus Auribacter fodinae</name>
    <dbReference type="NCBI Taxonomy" id="2093366"/>
    <lineage>
        <taxon>Bacteria</taxon>
        <taxon>Pseudomonadati</taxon>
        <taxon>Candidatus Auribacterota</taxon>
        <taxon>Candidatus Auribacteria</taxon>
        <taxon>Candidatus Auribacterales</taxon>
        <taxon>Candidatus Auribacteraceae</taxon>
        <taxon>Candidatus Auribacter</taxon>
    </lineage>
</organism>
<evidence type="ECO:0000256" key="6">
    <source>
        <dbReference type="ARBA" id="ARBA00022989"/>
    </source>
</evidence>
<comment type="caution">
    <text evidence="10">The sequence shown here is derived from an EMBL/GenBank/DDBJ whole genome shotgun (WGS) entry which is preliminary data.</text>
</comment>
<feature type="transmembrane region" description="Helical" evidence="8">
    <location>
        <begin position="376"/>
        <end position="397"/>
    </location>
</feature>
<evidence type="ECO:0000313" key="10">
    <source>
        <dbReference type="EMBL" id="RJP59188.1"/>
    </source>
</evidence>
<evidence type="ECO:0000256" key="4">
    <source>
        <dbReference type="ARBA" id="ARBA00022475"/>
    </source>
</evidence>
<proteinExistence type="inferred from homology"/>
<dbReference type="PROSITE" id="PS50928">
    <property type="entry name" value="ABC_TM1"/>
    <property type="match status" value="1"/>
</dbReference>
<accession>A0A3A4RA44</accession>
<feature type="transmembrane region" description="Helical" evidence="8">
    <location>
        <begin position="245"/>
        <end position="267"/>
    </location>
</feature>
<evidence type="ECO:0000256" key="8">
    <source>
        <dbReference type="RuleBase" id="RU363032"/>
    </source>
</evidence>
<feature type="transmembrane region" description="Helical" evidence="8">
    <location>
        <begin position="279"/>
        <end position="297"/>
    </location>
</feature>
<comment type="subcellular location">
    <subcellularLocation>
        <location evidence="1 8">Cell membrane</location>
        <topology evidence="1 8">Multi-pass membrane protein</topology>
    </subcellularLocation>
</comment>
<name>A0A3A4RA44_9BACT</name>
<dbReference type="Proteomes" id="UP000266426">
    <property type="component" value="Unassembled WGS sequence"/>
</dbReference>
<protein>
    <recommendedName>
        <fullName evidence="2">sn-glycerol-3-phosphate transport system permease protein UgpE</fullName>
    </recommendedName>
</protein>
<keyword evidence="3 8" id="KW-0813">Transport</keyword>
<reference evidence="10 11" key="1">
    <citation type="journal article" date="2017" name="ISME J.">
        <title>Energy and carbon metabolisms in a deep terrestrial subsurface fluid microbial community.</title>
        <authorList>
            <person name="Momper L."/>
            <person name="Jungbluth S.P."/>
            <person name="Lee M.D."/>
            <person name="Amend J.P."/>
        </authorList>
    </citation>
    <scope>NUCLEOTIDE SEQUENCE [LARGE SCALE GENOMIC DNA]</scope>
    <source>
        <strain evidence="10">SURF_26</strain>
    </source>
</reference>
<dbReference type="SUPFAM" id="SSF161098">
    <property type="entry name" value="MetI-like"/>
    <property type="match status" value="1"/>
</dbReference>
<gene>
    <name evidence="10" type="ORF">C4541_06780</name>
</gene>
<dbReference type="GO" id="GO:0055085">
    <property type="term" value="P:transmembrane transport"/>
    <property type="evidence" value="ECO:0007669"/>
    <property type="project" value="InterPro"/>
</dbReference>
<dbReference type="Gene3D" id="1.10.3720.10">
    <property type="entry name" value="MetI-like"/>
    <property type="match status" value="1"/>
</dbReference>